<feature type="compositionally biased region" description="Polar residues" evidence="1">
    <location>
        <begin position="157"/>
        <end position="166"/>
    </location>
</feature>
<feature type="compositionally biased region" description="Polar residues" evidence="1">
    <location>
        <begin position="122"/>
        <end position="134"/>
    </location>
</feature>
<keyword evidence="2" id="KW-1185">Reference proteome</keyword>
<feature type="compositionally biased region" description="Basic and acidic residues" evidence="1">
    <location>
        <begin position="83"/>
        <end position="102"/>
    </location>
</feature>
<name>A0AAF3EQK7_9BILA</name>
<evidence type="ECO:0000313" key="2">
    <source>
        <dbReference type="Proteomes" id="UP000887575"/>
    </source>
</evidence>
<sequence length="444" mass="49570">MSSQIESSEYEDAAEISVVKVGPTTKTEQDQPTRRRSSRNSSINAKERITVTKQVMSGKYDFDNKGRLIMETPKTQRIKTPKKVAEIPKIDRKLEKRTRSDSSGKSVATVIRKSPKLRKNNSRGNDTSVGSANASKEVLGADKISKLGCSPKKHADVNNTSIATRKQPQRRSNKHLDAETASTDTAKELSDVGQASTVTAKRSRGRPSMKHLDKTSSTPIPSYSQILQMEKKEAVEKVTEETPKRRKARSAGQADPKPKTNFDAANKKETKLVEGWVDWIEARVDYLEKLVSTVAIDTAQTVYADVNDDLQQISTLKDASLQRQLAPGVFLEQYQKEVQQWQRQSHPPCPVRQHDLMELSVRPSGQKRLHRSAHNLDQSGMSKYLDPANITLEPEAASEETLDLNVVTANQVGSGHAALPPEYEEMEYGSKIGFWLDRCDEDDK</sequence>
<evidence type="ECO:0000313" key="3">
    <source>
        <dbReference type="WBParaSite" id="MBELARI_LOCUS16370"/>
    </source>
</evidence>
<organism evidence="2 3">
    <name type="scientific">Mesorhabditis belari</name>
    <dbReference type="NCBI Taxonomy" id="2138241"/>
    <lineage>
        <taxon>Eukaryota</taxon>
        <taxon>Metazoa</taxon>
        <taxon>Ecdysozoa</taxon>
        <taxon>Nematoda</taxon>
        <taxon>Chromadorea</taxon>
        <taxon>Rhabditida</taxon>
        <taxon>Rhabditina</taxon>
        <taxon>Rhabditomorpha</taxon>
        <taxon>Rhabditoidea</taxon>
        <taxon>Rhabditidae</taxon>
        <taxon>Mesorhabditinae</taxon>
        <taxon>Mesorhabditis</taxon>
    </lineage>
</organism>
<feature type="compositionally biased region" description="Polar residues" evidence="1">
    <location>
        <begin position="215"/>
        <end position="227"/>
    </location>
</feature>
<feature type="compositionally biased region" description="Basic and acidic residues" evidence="1">
    <location>
        <begin position="229"/>
        <end position="243"/>
    </location>
</feature>
<dbReference type="AlphaFoldDB" id="A0AAF3EQK7"/>
<dbReference type="Proteomes" id="UP000887575">
    <property type="component" value="Unassembled WGS sequence"/>
</dbReference>
<protein>
    <submittedName>
        <fullName evidence="3">Uncharacterized protein</fullName>
    </submittedName>
</protein>
<reference evidence="3" key="1">
    <citation type="submission" date="2024-02" db="UniProtKB">
        <authorList>
            <consortium name="WormBaseParasite"/>
        </authorList>
    </citation>
    <scope>IDENTIFICATION</scope>
</reference>
<dbReference type="WBParaSite" id="MBELARI_LOCUS16370">
    <property type="protein sequence ID" value="MBELARI_LOCUS16370"/>
    <property type="gene ID" value="MBELARI_LOCUS16370"/>
</dbReference>
<accession>A0AAF3EQK7</accession>
<feature type="region of interest" description="Disordered" evidence="1">
    <location>
        <begin position="73"/>
        <end position="262"/>
    </location>
</feature>
<evidence type="ECO:0000256" key="1">
    <source>
        <dbReference type="SAM" id="MobiDB-lite"/>
    </source>
</evidence>
<feature type="region of interest" description="Disordered" evidence="1">
    <location>
        <begin position="1"/>
        <end position="52"/>
    </location>
</feature>
<proteinExistence type="predicted"/>